<dbReference type="VEuPathDB" id="FungiDB:FUN_024602"/>
<reference evidence="2 3" key="2">
    <citation type="submission" date="2017-10" db="EMBL/GenBank/DDBJ databases">
        <title>Extensive intraspecific genome diversity in a model arbuscular mycorrhizal fungus.</title>
        <authorList>
            <person name="Chen E.C.H."/>
            <person name="Morin E."/>
            <person name="Baudet D."/>
            <person name="Noel J."/>
            <person name="Ndikumana S."/>
            <person name="Charron P."/>
            <person name="St-Onge C."/>
            <person name="Giorgi J."/>
            <person name="Grigoriev I.V."/>
            <person name="Roux C."/>
            <person name="Martin F.M."/>
            <person name="Corradi N."/>
        </authorList>
    </citation>
    <scope>NUCLEOTIDE SEQUENCE [LARGE SCALE GENOMIC DNA]</scope>
    <source>
        <strain evidence="2 3">C2</strain>
    </source>
</reference>
<dbReference type="AlphaFoldDB" id="A0A2N1MEI2"/>
<dbReference type="EMBL" id="LLXL01002749">
    <property type="protein sequence ID" value="PKK60056.1"/>
    <property type="molecule type" value="Genomic_DNA"/>
</dbReference>
<organism evidence="2 3">
    <name type="scientific">Rhizophagus irregularis</name>
    <dbReference type="NCBI Taxonomy" id="588596"/>
    <lineage>
        <taxon>Eukaryota</taxon>
        <taxon>Fungi</taxon>
        <taxon>Fungi incertae sedis</taxon>
        <taxon>Mucoromycota</taxon>
        <taxon>Glomeromycotina</taxon>
        <taxon>Glomeromycetes</taxon>
        <taxon>Glomerales</taxon>
        <taxon>Glomeraceae</taxon>
        <taxon>Rhizophagus</taxon>
    </lineage>
</organism>
<feature type="region of interest" description="Disordered" evidence="1">
    <location>
        <begin position="145"/>
        <end position="165"/>
    </location>
</feature>
<protein>
    <submittedName>
        <fullName evidence="2">Uncharacterized protein</fullName>
    </submittedName>
</protein>
<accession>A0A2N1MEI2</accession>
<feature type="non-terminal residue" evidence="2">
    <location>
        <position position="1"/>
    </location>
</feature>
<evidence type="ECO:0000256" key="1">
    <source>
        <dbReference type="SAM" id="MobiDB-lite"/>
    </source>
</evidence>
<name>A0A2N1MEI2_9GLOM</name>
<gene>
    <name evidence="2" type="ORF">RhiirC2_719378</name>
</gene>
<dbReference type="Proteomes" id="UP000233469">
    <property type="component" value="Unassembled WGS sequence"/>
</dbReference>
<sequence length="165" mass="19433">VLSSRQPSDVGGFNHLTKLSSLLFRTWNLMADTTLKGSGFDMGPQILKTKKKSSFLICKHPSAQILMYFRTLENSSNLEIRNPSLVQFWSWIRISPVPIFEFLKHLKIFYHVFIFYIFVSEWNIEMQNERYTMYEHLFREPLQPPISQKADPKRLKASVEDNTNQ</sequence>
<evidence type="ECO:0000313" key="3">
    <source>
        <dbReference type="Proteomes" id="UP000233469"/>
    </source>
</evidence>
<evidence type="ECO:0000313" key="2">
    <source>
        <dbReference type="EMBL" id="PKK60056.1"/>
    </source>
</evidence>
<proteinExistence type="predicted"/>
<reference evidence="2 3" key="1">
    <citation type="submission" date="2016-04" db="EMBL/GenBank/DDBJ databases">
        <title>Genome analyses suggest a sexual origin of heterokaryosis in a supposedly ancient asexual fungus.</title>
        <authorList>
            <person name="Ropars J."/>
            <person name="Sedzielewska K."/>
            <person name="Noel J."/>
            <person name="Charron P."/>
            <person name="Farinelli L."/>
            <person name="Marton T."/>
            <person name="Kruger M."/>
            <person name="Pelin A."/>
            <person name="Brachmann A."/>
            <person name="Corradi N."/>
        </authorList>
    </citation>
    <scope>NUCLEOTIDE SEQUENCE [LARGE SCALE GENOMIC DNA]</scope>
    <source>
        <strain evidence="2 3">C2</strain>
    </source>
</reference>
<comment type="caution">
    <text evidence="2">The sequence shown here is derived from an EMBL/GenBank/DDBJ whole genome shotgun (WGS) entry which is preliminary data.</text>
</comment>
<feature type="compositionally biased region" description="Basic and acidic residues" evidence="1">
    <location>
        <begin position="150"/>
        <end position="159"/>
    </location>
</feature>